<dbReference type="Gene3D" id="3.40.50.10140">
    <property type="entry name" value="Toll/interleukin-1 receptor homology (TIR) domain"/>
    <property type="match status" value="1"/>
</dbReference>
<dbReference type="EMBL" id="MU089899">
    <property type="protein sequence ID" value="KAF7849008.1"/>
    <property type="molecule type" value="Genomic_DNA"/>
</dbReference>
<accession>A0A8T0CMW6</accession>
<evidence type="ECO:0000256" key="3">
    <source>
        <dbReference type="ARBA" id="ARBA00022821"/>
    </source>
</evidence>
<protein>
    <recommendedName>
        <fullName evidence="4">TIR domain-containing protein</fullName>
    </recommendedName>
</protein>
<dbReference type="SMART" id="SM00369">
    <property type="entry name" value="LRR_TYP"/>
    <property type="match status" value="3"/>
</dbReference>
<dbReference type="SUPFAM" id="SSF52540">
    <property type="entry name" value="P-loop containing nucleoside triphosphate hydrolases"/>
    <property type="match status" value="1"/>
</dbReference>
<dbReference type="PANTHER" id="PTHR11017:SF570">
    <property type="entry name" value="DISEASE RESISTANCE PROTEIN (TIR-NBS CLASS)-RELATED"/>
    <property type="match status" value="1"/>
</dbReference>
<reference evidence="5" key="1">
    <citation type="submission" date="2020-05" db="EMBL/GenBank/DDBJ databases">
        <title>WGS assembly of Corymbia citriodora subspecies variegata.</title>
        <authorList>
            <person name="Barry K."/>
            <person name="Hundley H."/>
            <person name="Shu S."/>
            <person name="Jenkins J."/>
            <person name="Grimwood J."/>
            <person name="Baten A."/>
        </authorList>
    </citation>
    <scope>NUCLEOTIDE SEQUENCE</scope>
    <source>
        <strain evidence="5">CV2-018</strain>
    </source>
</reference>
<dbReference type="Gene3D" id="1.10.8.430">
    <property type="entry name" value="Helical domain of apoptotic protease-activating factors"/>
    <property type="match status" value="1"/>
</dbReference>
<dbReference type="InterPro" id="IPR035897">
    <property type="entry name" value="Toll_tir_struct_dom_sf"/>
</dbReference>
<sequence>MECKKNSGQIVLPVFYNVKPYEVRELRGKFGKAFKSRVHRFKEDVKQNGPVALRELVESRVFESEKLFSGREGELVNKLVELITHKLQYDLSPSPDLVGFDDHVAKVTRLVDIPHSEIQTIVIYGIGGIGKTTLATSIYKKLFNAFECRSFLKDTREKIKSKGMEYVQSLLISDITKSPASTVHDSERGINMIRLSCEKKKVLILLDDVDCQNHLDKLIGDCKFGSGSKIIITCRDKNLFKPEYKLYKLSKMNHKDSLLLFNKYAFKGKQPTRDLLALSSDIVETTGGLPLALVIVGSLLKGKPKGIWIETLEKLRKVPNEDVQKMLRISYDSWGYEEQQMFLDIACFFIGIDQQVATYLWDDLNFFPRIKLRALINCSSIYVDDNNELRMHDQLRDLGRAIAYPANKKPWDSSRVWDEKAISIQRSKENRNIEALRLDKNGSSMFMEQKSFERMPYLKFLRLSEIERLKVLNLSWCSNFTGTPDLSAFENLEMLILKNCENLKKFDPSIRKVKRLVSLNLSYCGSLEVLPADLGELKELKELVIDETDIQEIPEFIRSLEKLETLSAMGCRLLTQVPSSISHLVSLSTMNLNTCKKLQELPDSFQTLGKLQRLSLERCYMLKEIPPSIRNLGELVELDLSSTRIKELPDFIGELNKLEILRISHSQIGKLPSAIGKLKELRELDASGCHRLKGEILLDKGGLSSLSTLRLGSAKISRLTEDSYELSTLQLHELSTLDHLDLLYCSELQSLPKPPSSLSSMQLTCQSDELPSLSHLNHLKKLTLHSCMSLRRIRELPSNIKELRVQKCPKLERLSDLPKLKFLLELDLLQCYGLERLDLEALECLRKLDVSISTELSNLDDFEDLESLRYSDLQSYDEKVDHLHAIEGLEKLGSLEVLNISRRQHIQQLNLSNSKDLKQLIVNNCESLDKIDFHDSIKSLERYDTDGCMPHIPGLLPRDRT</sequence>
<keyword evidence="3" id="KW-0611">Plant defense</keyword>
<evidence type="ECO:0000256" key="1">
    <source>
        <dbReference type="ARBA" id="ARBA00022614"/>
    </source>
</evidence>
<dbReference type="PRINTS" id="PR00364">
    <property type="entry name" value="DISEASERSIST"/>
</dbReference>
<keyword evidence="6" id="KW-1185">Reference proteome</keyword>
<dbReference type="GO" id="GO:0043531">
    <property type="term" value="F:ADP binding"/>
    <property type="evidence" value="ECO:0007669"/>
    <property type="project" value="InterPro"/>
</dbReference>
<keyword evidence="2" id="KW-0677">Repeat</keyword>
<dbReference type="InterPro" id="IPR003591">
    <property type="entry name" value="Leu-rich_rpt_typical-subtyp"/>
</dbReference>
<dbReference type="OrthoDB" id="1421090at2759"/>
<evidence type="ECO:0000256" key="2">
    <source>
        <dbReference type="ARBA" id="ARBA00022737"/>
    </source>
</evidence>
<dbReference type="Pfam" id="PF23282">
    <property type="entry name" value="WHD_ROQ1"/>
    <property type="match status" value="1"/>
</dbReference>
<dbReference type="SUPFAM" id="SSF52058">
    <property type="entry name" value="L domain-like"/>
    <property type="match status" value="2"/>
</dbReference>
<organism evidence="5 6">
    <name type="scientific">Corymbia citriodora subsp. variegata</name>
    <dbReference type="NCBI Taxonomy" id="360336"/>
    <lineage>
        <taxon>Eukaryota</taxon>
        <taxon>Viridiplantae</taxon>
        <taxon>Streptophyta</taxon>
        <taxon>Embryophyta</taxon>
        <taxon>Tracheophyta</taxon>
        <taxon>Spermatophyta</taxon>
        <taxon>Magnoliopsida</taxon>
        <taxon>eudicotyledons</taxon>
        <taxon>Gunneridae</taxon>
        <taxon>Pentapetalae</taxon>
        <taxon>rosids</taxon>
        <taxon>malvids</taxon>
        <taxon>Myrtales</taxon>
        <taxon>Myrtaceae</taxon>
        <taxon>Myrtoideae</taxon>
        <taxon>Eucalypteae</taxon>
        <taxon>Corymbia</taxon>
    </lineage>
</organism>
<evidence type="ECO:0000313" key="6">
    <source>
        <dbReference type="Proteomes" id="UP000806378"/>
    </source>
</evidence>
<dbReference type="InterPro" id="IPR044974">
    <property type="entry name" value="Disease_R_plants"/>
</dbReference>
<dbReference type="Proteomes" id="UP000806378">
    <property type="component" value="Unassembled WGS sequence"/>
</dbReference>
<dbReference type="InterPro" id="IPR055414">
    <property type="entry name" value="LRR_R13L4/SHOC2-like"/>
</dbReference>
<dbReference type="Gramene" id="rna-gnl|WGS:JABURB|Cocit.L1340.1">
    <property type="protein sequence ID" value="cds-KAF7849008.1"/>
    <property type="gene ID" value="gene-BT93_L1340"/>
</dbReference>
<name>A0A8T0CMW6_CORYI</name>
<dbReference type="InterPro" id="IPR042197">
    <property type="entry name" value="Apaf_helical"/>
</dbReference>
<dbReference type="Pfam" id="PF01582">
    <property type="entry name" value="TIR"/>
    <property type="match status" value="1"/>
</dbReference>
<dbReference type="InterPro" id="IPR000157">
    <property type="entry name" value="TIR_dom"/>
</dbReference>
<feature type="domain" description="TIR" evidence="4">
    <location>
        <begin position="1"/>
        <end position="91"/>
    </location>
</feature>
<dbReference type="PANTHER" id="PTHR11017">
    <property type="entry name" value="LEUCINE-RICH REPEAT-CONTAINING PROTEIN"/>
    <property type="match status" value="1"/>
</dbReference>
<dbReference type="AlphaFoldDB" id="A0A8T0CMW6"/>
<dbReference type="GO" id="GO:0051707">
    <property type="term" value="P:response to other organism"/>
    <property type="evidence" value="ECO:0007669"/>
    <property type="project" value="UniProtKB-ARBA"/>
</dbReference>
<dbReference type="Gene3D" id="3.80.10.10">
    <property type="entry name" value="Ribonuclease Inhibitor"/>
    <property type="match status" value="3"/>
</dbReference>
<dbReference type="Gene3D" id="3.40.50.300">
    <property type="entry name" value="P-loop containing nucleotide triphosphate hydrolases"/>
    <property type="match status" value="1"/>
</dbReference>
<dbReference type="GO" id="GO:0007165">
    <property type="term" value="P:signal transduction"/>
    <property type="evidence" value="ECO:0007669"/>
    <property type="project" value="InterPro"/>
</dbReference>
<dbReference type="Pfam" id="PF00931">
    <property type="entry name" value="NB-ARC"/>
    <property type="match status" value="1"/>
</dbReference>
<evidence type="ECO:0000259" key="4">
    <source>
        <dbReference type="PROSITE" id="PS50104"/>
    </source>
</evidence>
<gene>
    <name evidence="5" type="ORF">BT93_L1340</name>
</gene>
<dbReference type="InterPro" id="IPR032675">
    <property type="entry name" value="LRR_dom_sf"/>
</dbReference>
<dbReference type="Pfam" id="PF23598">
    <property type="entry name" value="LRR_14"/>
    <property type="match status" value="2"/>
</dbReference>
<dbReference type="InterPro" id="IPR027417">
    <property type="entry name" value="P-loop_NTPase"/>
</dbReference>
<dbReference type="InterPro" id="IPR002182">
    <property type="entry name" value="NB-ARC"/>
</dbReference>
<evidence type="ECO:0000313" key="5">
    <source>
        <dbReference type="EMBL" id="KAF7849008.1"/>
    </source>
</evidence>
<dbReference type="InterPro" id="IPR058192">
    <property type="entry name" value="WHD_ROQ1-like"/>
</dbReference>
<dbReference type="GO" id="GO:0006952">
    <property type="term" value="P:defense response"/>
    <property type="evidence" value="ECO:0007669"/>
    <property type="project" value="UniProtKB-KW"/>
</dbReference>
<comment type="caution">
    <text evidence="5">The sequence shown here is derived from an EMBL/GenBank/DDBJ whole genome shotgun (WGS) entry which is preliminary data.</text>
</comment>
<proteinExistence type="predicted"/>
<dbReference type="PROSITE" id="PS50104">
    <property type="entry name" value="TIR"/>
    <property type="match status" value="1"/>
</dbReference>
<keyword evidence="1" id="KW-0433">Leucine-rich repeat</keyword>